<dbReference type="InterPro" id="IPR036565">
    <property type="entry name" value="Mur-like_cat_sf"/>
</dbReference>
<dbReference type="GO" id="GO:0008841">
    <property type="term" value="F:dihydrofolate synthase activity"/>
    <property type="evidence" value="ECO:0007669"/>
    <property type="project" value="TreeGrafter"/>
</dbReference>
<keyword evidence="3 10" id="KW-0436">Ligase</keyword>
<dbReference type="EC" id="6.3.2.17" evidence="2"/>
<comment type="similarity">
    <text evidence="1 10">Belongs to the folylpolyglutamate synthase family.</text>
</comment>
<dbReference type="PIRSF" id="PIRSF001563">
    <property type="entry name" value="Folylpolyglu_synth"/>
    <property type="match status" value="1"/>
</dbReference>
<organism evidence="14 15">
    <name type="scientific">Lactobacillus helveticus (strain DPC 4571)</name>
    <dbReference type="NCBI Taxonomy" id="405566"/>
    <lineage>
        <taxon>Bacteria</taxon>
        <taxon>Bacillati</taxon>
        <taxon>Bacillota</taxon>
        <taxon>Bacilli</taxon>
        <taxon>Lactobacillales</taxon>
        <taxon>Lactobacillaceae</taxon>
        <taxon>Lactobacillus</taxon>
    </lineage>
</organism>
<dbReference type="SUPFAM" id="SSF53244">
    <property type="entry name" value="MurD-like peptide ligases, peptide-binding domain"/>
    <property type="match status" value="1"/>
</dbReference>
<sequence length="447" mass="50122">MLMGKQFELNAAEFPTFLYDQGDRIGLLKRILKALGSPDQKFKIIHICGTNGKGSTAMMITAILKQMGHRVGLFTSPYIGEIYNGIQIDFKNIPSRIFEEKISVIEKLLRTAAFANVKVSEFEAQFLISMLYFAEQRVDYVVLECGLGGELDATNAVATTMYSIFTKIRLDHVGILGNNITEIATTKSKIIRNHNVTITAQNQSLEALKVLENEAVSKQAVFLNADRVTITTSQQSKHSKQVHYRALLGHSEQSGTFRFGLAGTYQLENLATVLTWFFDFVKRTSFQQRLDDILAHSLAELVVPGRFETVQQKPKIILDGGHNPDAISAFVETVQKLYPDAPKLIVNGFLKDKSYEIAVQKLLTLKNSSFIITKPENQQRELSPVKLADVYQKYTNRQFPEFTSPVKAIKQAIMTASPTTVILVVGSFYLLNPIRTYLLSRSEHNGN</sequence>
<evidence type="ECO:0000256" key="11">
    <source>
        <dbReference type="SAM" id="Phobius"/>
    </source>
</evidence>
<evidence type="ECO:0000256" key="4">
    <source>
        <dbReference type="ARBA" id="ARBA00022723"/>
    </source>
</evidence>
<evidence type="ECO:0000256" key="2">
    <source>
        <dbReference type="ARBA" id="ARBA00013025"/>
    </source>
</evidence>
<dbReference type="Gene3D" id="3.90.190.20">
    <property type="entry name" value="Mur ligase, C-terminal domain"/>
    <property type="match status" value="1"/>
</dbReference>
<evidence type="ECO:0000259" key="13">
    <source>
        <dbReference type="Pfam" id="PF08245"/>
    </source>
</evidence>
<keyword evidence="11" id="KW-1133">Transmembrane helix</keyword>
<dbReference type="GO" id="GO:0004326">
    <property type="term" value="F:tetrahydrofolylpolyglutamate synthase activity"/>
    <property type="evidence" value="ECO:0007669"/>
    <property type="project" value="UniProtKB-EC"/>
</dbReference>
<evidence type="ECO:0000256" key="5">
    <source>
        <dbReference type="ARBA" id="ARBA00022741"/>
    </source>
</evidence>
<dbReference type="NCBIfam" id="TIGR01499">
    <property type="entry name" value="folC"/>
    <property type="match status" value="1"/>
</dbReference>
<dbReference type="InterPro" id="IPR036615">
    <property type="entry name" value="Mur_ligase_C_dom_sf"/>
</dbReference>
<dbReference type="EMBL" id="CP000517">
    <property type="protein sequence ID" value="ABX27235.1"/>
    <property type="molecule type" value="Genomic_DNA"/>
</dbReference>
<evidence type="ECO:0000256" key="10">
    <source>
        <dbReference type="PIRNR" id="PIRNR001563"/>
    </source>
</evidence>
<dbReference type="eggNOG" id="COG0285">
    <property type="taxonomic scope" value="Bacteria"/>
</dbReference>
<evidence type="ECO:0000313" key="14">
    <source>
        <dbReference type="EMBL" id="ABX27235.1"/>
    </source>
</evidence>
<dbReference type="Proteomes" id="UP000000790">
    <property type="component" value="Chromosome"/>
</dbReference>
<dbReference type="Pfam" id="PF02875">
    <property type="entry name" value="Mur_ligase_C"/>
    <property type="match status" value="1"/>
</dbReference>
<keyword evidence="5 10" id="KW-0547">Nucleotide-binding</keyword>
<reference evidence="14 15" key="1">
    <citation type="journal article" date="2008" name="J. Bacteriol.">
        <title>Genome sequence of Lactobacillus helveticus: an organism distinguished by selective gene loss and IS element expansion.</title>
        <authorList>
            <person name="Callanan M."/>
            <person name="Kaleta P."/>
            <person name="O'Callaghan J."/>
            <person name="O'Sullivan O."/>
            <person name="Jordan K."/>
            <person name="McAuliffe O."/>
            <person name="Sangrador-Vegas A."/>
            <person name="Slattery L."/>
            <person name="Fitzgerald G.F."/>
            <person name="Beresford T."/>
            <person name="Ross R.P."/>
        </authorList>
    </citation>
    <scope>NUCLEOTIDE SEQUENCE [LARGE SCALE GENOMIC DNA]</scope>
    <source>
        <strain evidence="14 15">DPC 4571</strain>
    </source>
</reference>
<dbReference type="SUPFAM" id="SSF53623">
    <property type="entry name" value="MurD-like peptide ligases, catalytic domain"/>
    <property type="match status" value="1"/>
</dbReference>
<dbReference type="KEGG" id="lhe:lhv_1203"/>
<protein>
    <recommendedName>
        <fullName evidence="2">tetrahydrofolate synthase</fullName>
        <ecNumber evidence="2">6.3.2.17</ecNumber>
    </recommendedName>
    <alternativeName>
        <fullName evidence="8">Tetrahydrofolylpolyglutamate synthase</fullName>
    </alternativeName>
</protein>
<keyword evidence="11" id="KW-0812">Transmembrane</keyword>
<dbReference type="HOGENOM" id="CLU_015869_1_2_9"/>
<dbReference type="GO" id="GO:0005524">
    <property type="term" value="F:ATP binding"/>
    <property type="evidence" value="ECO:0007669"/>
    <property type="project" value="UniProtKB-KW"/>
</dbReference>
<evidence type="ECO:0000256" key="8">
    <source>
        <dbReference type="ARBA" id="ARBA00030592"/>
    </source>
</evidence>
<dbReference type="InterPro" id="IPR013221">
    <property type="entry name" value="Mur_ligase_cen"/>
</dbReference>
<dbReference type="PANTHER" id="PTHR11136">
    <property type="entry name" value="FOLYLPOLYGLUTAMATE SYNTHASE-RELATED"/>
    <property type="match status" value="1"/>
</dbReference>
<evidence type="ECO:0000256" key="3">
    <source>
        <dbReference type="ARBA" id="ARBA00022598"/>
    </source>
</evidence>
<evidence type="ECO:0000259" key="12">
    <source>
        <dbReference type="Pfam" id="PF02875"/>
    </source>
</evidence>
<dbReference type="PANTHER" id="PTHR11136:SF0">
    <property type="entry name" value="DIHYDROFOLATE SYNTHETASE-RELATED"/>
    <property type="match status" value="1"/>
</dbReference>
<dbReference type="GO" id="GO:0005737">
    <property type="term" value="C:cytoplasm"/>
    <property type="evidence" value="ECO:0007669"/>
    <property type="project" value="TreeGrafter"/>
</dbReference>
<dbReference type="Pfam" id="PF08245">
    <property type="entry name" value="Mur_ligase_M"/>
    <property type="match status" value="1"/>
</dbReference>
<evidence type="ECO:0000256" key="9">
    <source>
        <dbReference type="ARBA" id="ARBA00047493"/>
    </source>
</evidence>
<keyword evidence="11" id="KW-0472">Membrane</keyword>
<gene>
    <name evidence="14" type="ordered locus">lhv_1203</name>
</gene>
<keyword evidence="7" id="KW-0460">Magnesium</keyword>
<evidence type="ECO:0000256" key="7">
    <source>
        <dbReference type="ARBA" id="ARBA00022842"/>
    </source>
</evidence>
<dbReference type="Gene3D" id="3.40.1190.10">
    <property type="entry name" value="Mur-like, catalytic domain"/>
    <property type="match status" value="1"/>
</dbReference>
<feature type="domain" description="Mur ligase C-terminal" evidence="12">
    <location>
        <begin position="305"/>
        <end position="428"/>
    </location>
</feature>
<comment type="catalytic activity">
    <reaction evidence="9">
        <text>(6S)-5,6,7,8-tetrahydrofolyl-(gamma-L-Glu)(n) + L-glutamate + ATP = (6S)-5,6,7,8-tetrahydrofolyl-(gamma-L-Glu)(n+1) + ADP + phosphate + H(+)</text>
        <dbReference type="Rhea" id="RHEA:10580"/>
        <dbReference type="Rhea" id="RHEA-COMP:14738"/>
        <dbReference type="Rhea" id="RHEA-COMP:14740"/>
        <dbReference type="ChEBI" id="CHEBI:15378"/>
        <dbReference type="ChEBI" id="CHEBI:29985"/>
        <dbReference type="ChEBI" id="CHEBI:30616"/>
        <dbReference type="ChEBI" id="CHEBI:43474"/>
        <dbReference type="ChEBI" id="CHEBI:141005"/>
        <dbReference type="ChEBI" id="CHEBI:456216"/>
        <dbReference type="EC" id="6.3.2.17"/>
    </reaction>
</comment>
<dbReference type="InterPro" id="IPR001645">
    <property type="entry name" value="Folylpolyglutamate_synth"/>
</dbReference>
<dbReference type="InterPro" id="IPR004101">
    <property type="entry name" value="Mur_ligase_C"/>
</dbReference>
<keyword evidence="6 10" id="KW-0067">ATP-binding</keyword>
<evidence type="ECO:0000313" key="15">
    <source>
        <dbReference type="Proteomes" id="UP000000790"/>
    </source>
</evidence>
<accession>A8YVE8</accession>
<feature type="transmembrane region" description="Helical" evidence="11">
    <location>
        <begin position="412"/>
        <end position="431"/>
    </location>
</feature>
<dbReference type="GO" id="GO:0046872">
    <property type="term" value="F:metal ion binding"/>
    <property type="evidence" value="ECO:0007669"/>
    <property type="project" value="UniProtKB-KW"/>
</dbReference>
<feature type="domain" description="Mur ligase central" evidence="13">
    <location>
        <begin position="47"/>
        <end position="274"/>
    </location>
</feature>
<keyword evidence="4" id="KW-0479">Metal-binding</keyword>
<name>A8YVE8_LACH4</name>
<proteinExistence type="inferred from homology"/>
<evidence type="ECO:0000256" key="1">
    <source>
        <dbReference type="ARBA" id="ARBA00008276"/>
    </source>
</evidence>
<evidence type="ECO:0000256" key="6">
    <source>
        <dbReference type="ARBA" id="ARBA00022840"/>
    </source>
</evidence>
<dbReference type="AlphaFoldDB" id="A8YVE8"/>